<dbReference type="AlphaFoldDB" id="A0AAW1TYT6"/>
<proteinExistence type="predicted"/>
<sequence>MIIQDQRTRIIRQFNSFANSYNQDNYLCGLITVSNVQRHRPRVGEENAKLHNKSYSYKIRRIADNTYEVPVCRKFFMSPHDIPGRRLQFLQKSLTEHGVVQKDKRAKHVKTKLSDQTTDLMYKQINTLKEINAKKSHYNLHETQKIYLSDELNLSKIHKMFNQERRSSK</sequence>
<reference evidence="1 2" key="1">
    <citation type="submission" date="2023-03" db="EMBL/GenBank/DDBJ databases">
        <title>Genome insight into feeding habits of ladybird beetles.</title>
        <authorList>
            <person name="Li H.-S."/>
            <person name="Huang Y.-H."/>
            <person name="Pang H."/>
        </authorList>
    </citation>
    <scope>NUCLEOTIDE SEQUENCE [LARGE SCALE GENOMIC DNA]</scope>
    <source>
        <strain evidence="1">SYSU_2023b</strain>
        <tissue evidence="1">Whole body</tissue>
    </source>
</reference>
<evidence type="ECO:0000313" key="1">
    <source>
        <dbReference type="EMBL" id="KAK9873853.1"/>
    </source>
</evidence>
<accession>A0AAW1TYT6</accession>
<protein>
    <submittedName>
        <fullName evidence="1">Uncharacterized protein</fullName>
    </submittedName>
</protein>
<gene>
    <name evidence="1" type="ORF">WA026_002210</name>
</gene>
<organism evidence="1 2">
    <name type="scientific">Henosepilachna vigintioctopunctata</name>
    <dbReference type="NCBI Taxonomy" id="420089"/>
    <lineage>
        <taxon>Eukaryota</taxon>
        <taxon>Metazoa</taxon>
        <taxon>Ecdysozoa</taxon>
        <taxon>Arthropoda</taxon>
        <taxon>Hexapoda</taxon>
        <taxon>Insecta</taxon>
        <taxon>Pterygota</taxon>
        <taxon>Neoptera</taxon>
        <taxon>Endopterygota</taxon>
        <taxon>Coleoptera</taxon>
        <taxon>Polyphaga</taxon>
        <taxon>Cucujiformia</taxon>
        <taxon>Coccinelloidea</taxon>
        <taxon>Coccinellidae</taxon>
        <taxon>Epilachninae</taxon>
        <taxon>Epilachnini</taxon>
        <taxon>Henosepilachna</taxon>
    </lineage>
</organism>
<comment type="caution">
    <text evidence="1">The sequence shown here is derived from an EMBL/GenBank/DDBJ whole genome shotgun (WGS) entry which is preliminary data.</text>
</comment>
<evidence type="ECO:0000313" key="2">
    <source>
        <dbReference type="Proteomes" id="UP001431783"/>
    </source>
</evidence>
<name>A0AAW1TYT6_9CUCU</name>
<keyword evidence="2" id="KW-1185">Reference proteome</keyword>
<dbReference type="Proteomes" id="UP001431783">
    <property type="component" value="Unassembled WGS sequence"/>
</dbReference>
<dbReference type="EMBL" id="JARQZJ010000031">
    <property type="protein sequence ID" value="KAK9873853.1"/>
    <property type="molecule type" value="Genomic_DNA"/>
</dbReference>